<proteinExistence type="predicted"/>
<evidence type="ECO:0000313" key="2">
    <source>
        <dbReference type="Proteomes" id="UP000030145"/>
    </source>
</evidence>
<dbReference type="AlphaFoldDB" id="A0A0A2DIZ4"/>
<keyword evidence="2" id="KW-1185">Reference proteome</keyword>
<sequence length="189" mass="22299">MITPNDVLQTMRAANPTTTTQEAEKYFQQIDQALDRRLDEVAHLLRQKWTQDNGREPDGLTWGRILNRAQIDAENQIRQEYLAELTEIAVQRQMEQELEDANRIDPELWKTDPWDIQVSDQTFRQVDEVWPDKPTKWTVFAGALFETMKYQDRDTPYYPEGEQVPALETMIDEAYNAYLEMDKQRAAEK</sequence>
<dbReference type="Proteomes" id="UP000030145">
    <property type="component" value="Unassembled WGS sequence"/>
</dbReference>
<name>A0A0A2DIZ4_9CORY</name>
<gene>
    <name evidence="1" type="ORF">MA47_03120</name>
</gene>
<evidence type="ECO:0000313" key="1">
    <source>
        <dbReference type="EMBL" id="KGM19153.1"/>
    </source>
</evidence>
<accession>A0A0A2DIZ4</accession>
<reference evidence="1 2" key="1">
    <citation type="submission" date="2014-10" db="EMBL/GenBank/DDBJ databases">
        <title>Whole Genome sequence of Corynebacterium auriscanis strain CIP 106629.</title>
        <authorList>
            <person name="Hassan S.S."/>
            <person name="Jamal S.B."/>
            <person name="Tiwari S."/>
            <person name="Oliveira L.D.C."/>
            <person name="Souza F."/>
            <person name="Mariano D.C."/>
            <person name="Almeida S."/>
            <person name="Dorella F."/>
            <person name="Pereira F."/>
            <person name="Carvalho A."/>
            <person name="Leal C.A."/>
            <person name="Soares S.D.C."/>
            <person name="Figueiredo H.C."/>
            <person name="Silva A."/>
            <person name="Azevedo V.A."/>
        </authorList>
    </citation>
    <scope>NUCLEOTIDE SEQUENCE [LARGE SCALE GENOMIC DNA]</scope>
    <source>
        <strain evidence="1 2">CIP 106629</strain>
    </source>
</reference>
<dbReference type="GeneID" id="300552615"/>
<dbReference type="RefSeq" id="WP_035113364.1">
    <property type="nucleotide sequence ID" value="NZ_CP047046.1"/>
</dbReference>
<organism evidence="1 2">
    <name type="scientific">Corynebacterium auriscanis</name>
    <dbReference type="NCBI Taxonomy" id="99807"/>
    <lineage>
        <taxon>Bacteria</taxon>
        <taxon>Bacillati</taxon>
        <taxon>Actinomycetota</taxon>
        <taxon>Actinomycetes</taxon>
        <taxon>Mycobacteriales</taxon>
        <taxon>Corynebacteriaceae</taxon>
        <taxon>Corynebacterium</taxon>
    </lineage>
</organism>
<dbReference type="EMBL" id="JRVJ01000003">
    <property type="protein sequence ID" value="KGM19153.1"/>
    <property type="molecule type" value="Genomic_DNA"/>
</dbReference>
<comment type="caution">
    <text evidence="1">The sequence shown here is derived from an EMBL/GenBank/DDBJ whole genome shotgun (WGS) entry which is preliminary data.</text>
</comment>
<protein>
    <submittedName>
        <fullName evidence="1">Uncharacterized protein</fullName>
    </submittedName>
</protein>